<dbReference type="PANTHER" id="PTHR21310">
    <property type="entry name" value="AMINOGLYCOSIDE PHOSPHOTRANSFERASE-RELATED-RELATED"/>
    <property type="match status" value="1"/>
</dbReference>
<dbReference type="EMBL" id="BAAAWD010000010">
    <property type="protein sequence ID" value="GAA3012976.1"/>
    <property type="molecule type" value="Genomic_DNA"/>
</dbReference>
<dbReference type="Pfam" id="PF01636">
    <property type="entry name" value="APH"/>
    <property type="match status" value="1"/>
</dbReference>
<dbReference type="Gene3D" id="3.90.1200.10">
    <property type="match status" value="1"/>
</dbReference>
<organism evidence="2 3">
    <name type="scientific">Streptosporangium longisporum</name>
    <dbReference type="NCBI Taxonomy" id="46187"/>
    <lineage>
        <taxon>Bacteria</taxon>
        <taxon>Bacillati</taxon>
        <taxon>Actinomycetota</taxon>
        <taxon>Actinomycetes</taxon>
        <taxon>Streptosporangiales</taxon>
        <taxon>Streptosporangiaceae</taxon>
        <taxon>Streptosporangium</taxon>
    </lineage>
</organism>
<proteinExistence type="predicted"/>
<dbReference type="PANTHER" id="PTHR21310:SF42">
    <property type="entry name" value="BIFUNCTIONAL AAC_APH"/>
    <property type="match status" value="1"/>
</dbReference>
<dbReference type="SUPFAM" id="SSF56112">
    <property type="entry name" value="Protein kinase-like (PK-like)"/>
    <property type="match status" value="1"/>
</dbReference>
<dbReference type="InterPro" id="IPR051678">
    <property type="entry name" value="AGP_Transferase"/>
</dbReference>
<reference evidence="2 3" key="1">
    <citation type="journal article" date="2019" name="Int. J. Syst. Evol. Microbiol.">
        <title>The Global Catalogue of Microorganisms (GCM) 10K type strain sequencing project: providing services to taxonomists for standard genome sequencing and annotation.</title>
        <authorList>
            <consortium name="The Broad Institute Genomics Platform"/>
            <consortium name="The Broad Institute Genome Sequencing Center for Infectious Disease"/>
            <person name="Wu L."/>
            <person name="Ma J."/>
        </authorList>
    </citation>
    <scope>NUCLEOTIDE SEQUENCE [LARGE SCALE GENOMIC DNA]</scope>
    <source>
        <strain evidence="2 3">JCM 3106</strain>
    </source>
</reference>
<dbReference type="CDD" id="cd05155">
    <property type="entry name" value="APH_ChoK_like_1"/>
    <property type="match status" value="1"/>
</dbReference>
<evidence type="ECO:0000313" key="3">
    <source>
        <dbReference type="Proteomes" id="UP001499930"/>
    </source>
</evidence>
<name>A0ABN3Y611_9ACTN</name>
<evidence type="ECO:0000313" key="2">
    <source>
        <dbReference type="EMBL" id="GAA3012976.1"/>
    </source>
</evidence>
<accession>A0ABN3Y611</accession>
<dbReference type="InterPro" id="IPR002575">
    <property type="entry name" value="Aminoglycoside_PTrfase"/>
</dbReference>
<comment type="caution">
    <text evidence="2">The sequence shown here is derived from an EMBL/GenBank/DDBJ whole genome shotgun (WGS) entry which is preliminary data.</text>
</comment>
<gene>
    <name evidence="2" type="ORF">GCM10017559_40090</name>
</gene>
<protein>
    <recommendedName>
        <fullName evidence="1">Aminoglycoside phosphotransferase domain-containing protein</fullName>
    </recommendedName>
</protein>
<feature type="domain" description="Aminoglycoside phosphotransferase" evidence="1">
    <location>
        <begin position="31"/>
        <end position="262"/>
    </location>
</feature>
<evidence type="ECO:0000259" key="1">
    <source>
        <dbReference type="Pfam" id="PF01636"/>
    </source>
</evidence>
<dbReference type="InterPro" id="IPR011009">
    <property type="entry name" value="Kinase-like_dom_sf"/>
</dbReference>
<dbReference type="Proteomes" id="UP001499930">
    <property type="component" value="Unassembled WGS sequence"/>
</dbReference>
<sequence>MPAAEVDVSPDLVRRLLAAQHPDLAHLPVETMANGWDNVVCRVGDALVARLPRREVAARLLVHEQRWLPVLGPRLPLPVPVPVRIGRPGPGYPWPWSVVPFLPGRVAARTPPADPRDLAADLAGFLGALHTPAAPDAPVNPLRGIPLADRHATVVRNLDVLGHLVDRGAVMRAWETAVAAPVWDGPPSWLHGDLHPANILVHRGRISGVIDFGDITSGDPATDLSVAWMLLPAECHGAFRDAYEAAGGHLPCEHLWTRARGWALALSLAFLAHSADAPLTAETGRRTLEAVLAHSARLPG</sequence>
<keyword evidence="3" id="KW-1185">Reference proteome</keyword>
<dbReference type="Gene3D" id="3.30.200.20">
    <property type="entry name" value="Phosphorylase Kinase, domain 1"/>
    <property type="match status" value="1"/>
</dbReference>